<sequence>MRFRLAVWKFPWTNEENDEGTLTARGRCIAQGKSPRSYDAPTMHAQPSTRTIGLLAYDDMQALDLVGPLDVFGAANAFAPGPQAYRLCVIGLSTQSVRAENGLLVVPEHTLEDAPPLDTLLIPGGMAARHGMSGDARLLGWLSERAALTRRVVSVCTGLYILAATGLLDGRAVTTHWRYADDAARRYPDLRIQPDRLFLRDGRFATAGGLTAGIDLALALVEEDLGAPAALSVARQLVMYVRRPGNQAQFSAPLAAQAQGNGRMGPLVDWLLAHLDGELTIERMAEQVAMSARHFRRVFAETFGMTPARFVEKLRLEQACMRLTISRASVERIAAGVGFNSADAFRRAFHTRYGATPHEYRERFSS</sequence>
<dbReference type="CDD" id="cd03137">
    <property type="entry name" value="GATase1_AraC_1"/>
    <property type="match status" value="1"/>
</dbReference>
<dbReference type="eggNOG" id="COG4977">
    <property type="taxonomic scope" value="Bacteria"/>
</dbReference>
<proteinExistence type="predicted"/>
<name>I4VR65_9GAMM</name>
<dbReference type="STRING" id="1163408.UU9_08285"/>
<dbReference type="EMBL" id="AJXU01000031">
    <property type="protein sequence ID" value="EIL89706.1"/>
    <property type="molecule type" value="Genomic_DNA"/>
</dbReference>
<comment type="caution">
    <text evidence="5">The sequence shown here is derived from an EMBL/GenBank/DDBJ whole genome shotgun (WGS) entry which is preliminary data.</text>
</comment>
<dbReference type="GO" id="GO:0043565">
    <property type="term" value="F:sequence-specific DNA binding"/>
    <property type="evidence" value="ECO:0007669"/>
    <property type="project" value="InterPro"/>
</dbReference>
<dbReference type="InterPro" id="IPR029062">
    <property type="entry name" value="Class_I_gatase-like"/>
</dbReference>
<dbReference type="PANTHER" id="PTHR43130">
    <property type="entry name" value="ARAC-FAMILY TRANSCRIPTIONAL REGULATOR"/>
    <property type="match status" value="1"/>
</dbReference>
<protein>
    <submittedName>
        <fullName evidence="5">Transcriptional regulator</fullName>
    </submittedName>
</protein>
<dbReference type="InterPro" id="IPR020449">
    <property type="entry name" value="Tscrpt_reg_AraC-type_HTH"/>
</dbReference>
<evidence type="ECO:0000313" key="6">
    <source>
        <dbReference type="Proteomes" id="UP000004210"/>
    </source>
</evidence>
<dbReference type="PANTHER" id="PTHR43130:SF3">
    <property type="entry name" value="HTH-TYPE TRANSCRIPTIONAL REGULATOR RV1931C"/>
    <property type="match status" value="1"/>
</dbReference>
<feature type="domain" description="HTH araC/xylS-type" evidence="4">
    <location>
        <begin position="265"/>
        <end position="363"/>
    </location>
</feature>
<dbReference type="GO" id="GO:0003700">
    <property type="term" value="F:DNA-binding transcription factor activity"/>
    <property type="evidence" value="ECO:0007669"/>
    <property type="project" value="InterPro"/>
</dbReference>
<dbReference type="InterPro" id="IPR009057">
    <property type="entry name" value="Homeodomain-like_sf"/>
</dbReference>
<dbReference type="SUPFAM" id="SSF46689">
    <property type="entry name" value="Homeodomain-like"/>
    <property type="match status" value="2"/>
</dbReference>
<evidence type="ECO:0000313" key="5">
    <source>
        <dbReference type="EMBL" id="EIL89706.1"/>
    </source>
</evidence>
<dbReference type="Gene3D" id="1.10.10.60">
    <property type="entry name" value="Homeodomain-like"/>
    <property type="match status" value="2"/>
</dbReference>
<dbReference type="InterPro" id="IPR052158">
    <property type="entry name" value="INH-QAR"/>
</dbReference>
<gene>
    <name evidence="5" type="ORF">UU9_08285</name>
</gene>
<dbReference type="PROSITE" id="PS01124">
    <property type="entry name" value="HTH_ARAC_FAMILY_2"/>
    <property type="match status" value="1"/>
</dbReference>
<dbReference type="AlphaFoldDB" id="I4VR65"/>
<evidence type="ECO:0000256" key="3">
    <source>
        <dbReference type="ARBA" id="ARBA00023163"/>
    </source>
</evidence>
<dbReference type="Pfam" id="PF12833">
    <property type="entry name" value="HTH_18"/>
    <property type="match status" value="1"/>
</dbReference>
<keyword evidence="1" id="KW-0805">Transcription regulation</keyword>
<keyword evidence="3" id="KW-0804">Transcription</keyword>
<dbReference type="Pfam" id="PF01965">
    <property type="entry name" value="DJ-1_PfpI"/>
    <property type="match status" value="1"/>
</dbReference>
<keyword evidence="6" id="KW-1185">Reference proteome</keyword>
<evidence type="ECO:0000256" key="1">
    <source>
        <dbReference type="ARBA" id="ARBA00023015"/>
    </source>
</evidence>
<dbReference type="PATRIC" id="fig|1163408.3.peg.1700"/>
<dbReference type="Proteomes" id="UP000004210">
    <property type="component" value="Unassembled WGS sequence"/>
</dbReference>
<dbReference type="InterPro" id="IPR018060">
    <property type="entry name" value="HTH_AraC"/>
</dbReference>
<dbReference type="InterPro" id="IPR002818">
    <property type="entry name" value="DJ-1/PfpI"/>
</dbReference>
<evidence type="ECO:0000256" key="2">
    <source>
        <dbReference type="ARBA" id="ARBA00023125"/>
    </source>
</evidence>
<organism evidence="5 6">
    <name type="scientific">Rhodanobacter fulvus Jip2</name>
    <dbReference type="NCBI Taxonomy" id="1163408"/>
    <lineage>
        <taxon>Bacteria</taxon>
        <taxon>Pseudomonadati</taxon>
        <taxon>Pseudomonadota</taxon>
        <taxon>Gammaproteobacteria</taxon>
        <taxon>Lysobacterales</taxon>
        <taxon>Rhodanobacteraceae</taxon>
        <taxon>Rhodanobacter</taxon>
    </lineage>
</organism>
<accession>I4VR65</accession>
<evidence type="ECO:0000259" key="4">
    <source>
        <dbReference type="PROSITE" id="PS01124"/>
    </source>
</evidence>
<dbReference type="Gene3D" id="3.40.50.880">
    <property type="match status" value="1"/>
</dbReference>
<reference evidence="5 6" key="1">
    <citation type="journal article" date="2012" name="J. Bacteriol.">
        <title>Genome sequences for six rhodanobacter strains, isolated from soils and the terrestrial subsurface, with variable denitrification capabilities.</title>
        <authorList>
            <person name="Kostka J.E."/>
            <person name="Green S.J."/>
            <person name="Rishishwar L."/>
            <person name="Prakash O."/>
            <person name="Katz L.S."/>
            <person name="Marino-Ramirez L."/>
            <person name="Jordan I.K."/>
            <person name="Munk C."/>
            <person name="Ivanova N."/>
            <person name="Mikhailova N."/>
            <person name="Watson D.B."/>
            <person name="Brown S.D."/>
            <person name="Palumbo A.V."/>
            <person name="Brooks S.C."/>
        </authorList>
    </citation>
    <scope>NUCLEOTIDE SEQUENCE [LARGE SCALE GENOMIC DNA]</scope>
    <source>
        <strain evidence="6">Jip2T</strain>
    </source>
</reference>
<keyword evidence="2" id="KW-0238">DNA-binding</keyword>
<dbReference type="SUPFAM" id="SSF52317">
    <property type="entry name" value="Class I glutamine amidotransferase-like"/>
    <property type="match status" value="1"/>
</dbReference>
<dbReference type="SMART" id="SM00342">
    <property type="entry name" value="HTH_ARAC"/>
    <property type="match status" value="1"/>
</dbReference>
<dbReference type="PRINTS" id="PR00032">
    <property type="entry name" value="HTHARAC"/>
</dbReference>